<dbReference type="EMBL" id="KB822698">
    <property type="protein sequence ID" value="ETI27546.1"/>
    <property type="molecule type" value="Genomic_DNA"/>
</dbReference>
<name>V9DLM1_9EURO</name>
<feature type="region of interest" description="Disordered" evidence="1">
    <location>
        <begin position="1099"/>
        <end position="1130"/>
    </location>
</feature>
<evidence type="ECO:0000313" key="3">
    <source>
        <dbReference type="Proteomes" id="UP000030678"/>
    </source>
</evidence>
<feature type="compositionally biased region" description="Basic and acidic residues" evidence="1">
    <location>
        <begin position="111"/>
        <end position="126"/>
    </location>
</feature>
<feature type="compositionally biased region" description="Polar residues" evidence="1">
    <location>
        <begin position="188"/>
        <end position="199"/>
    </location>
</feature>
<evidence type="ECO:0000256" key="1">
    <source>
        <dbReference type="SAM" id="MobiDB-lite"/>
    </source>
</evidence>
<feature type="region of interest" description="Disordered" evidence="1">
    <location>
        <begin position="332"/>
        <end position="377"/>
    </location>
</feature>
<evidence type="ECO:0000313" key="2">
    <source>
        <dbReference type="EMBL" id="ETI27546.1"/>
    </source>
</evidence>
<proteinExistence type="predicted"/>
<dbReference type="OrthoDB" id="3946750at2759"/>
<feature type="region of interest" description="Disordered" evidence="1">
    <location>
        <begin position="104"/>
        <end position="126"/>
    </location>
</feature>
<feature type="compositionally biased region" description="Polar residues" evidence="1">
    <location>
        <begin position="509"/>
        <end position="524"/>
    </location>
</feature>
<dbReference type="Proteomes" id="UP000030678">
    <property type="component" value="Unassembled WGS sequence"/>
</dbReference>
<organism evidence="2 3">
    <name type="scientific">Cladophialophora carrionii CBS 160.54</name>
    <dbReference type="NCBI Taxonomy" id="1279043"/>
    <lineage>
        <taxon>Eukaryota</taxon>
        <taxon>Fungi</taxon>
        <taxon>Dikarya</taxon>
        <taxon>Ascomycota</taxon>
        <taxon>Pezizomycotina</taxon>
        <taxon>Eurotiomycetes</taxon>
        <taxon>Chaetothyriomycetidae</taxon>
        <taxon>Chaetothyriales</taxon>
        <taxon>Herpotrichiellaceae</taxon>
        <taxon>Cladophialophora</taxon>
    </lineage>
</organism>
<feature type="region of interest" description="Disordered" evidence="1">
    <location>
        <begin position="397"/>
        <end position="524"/>
    </location>
</feature>
<feature type="compositionally biased region" description="Polar residues" evidence="1">
    <location>
        <begin position="951"/>
        <end position="969"/>
    </location>
</feature>
<protein>
    <submittedName>
        <fullName evidence="2">Uncharacterized protein</fullName>
    </submittedName>
</protein>
<feature type="compositionally biased region" description="Polar residues" evidence="1">
    <location>
        <begin position="1044"/>
        <end position="1056"/>
    </location>
</feature>
<accession>V9DLM1</accession>
<dbReference type="AlphaFoldDB" id="V9DLM1"/>
<dbReference type="HOGENOM" id="CLU_280342_0_0_1"/>
<feature type="region of interest" description="Disordered" evidence="1">
    <location>
        <begin position="947"/>
        <end position="1058"/>
    </location>
</feature>
<feature type="compositionally biased region" description="Polar residues" evidence="1">
    <location>
        <begin position="678"/>
        <end position="688"/>
    </location>
</feature>
<dbReference type="VEuPathDB" id="FungiDB:G647_09737"/>
<dbReference type="GeneID" id="19988230"/>
<feature type="region of interest" description="Disordered" evidence="1">
    <location>
        <begin position="657"/>
        <end position="697"/>
    </location>
</feature>
<dbReference type="RefSeq" id="XP_008723952.1">
    <property type="nucleotide sequence ID" value="XM_008725730.1"/>
</dbReference>
<feature type="compositionally biased region" description="Basic and acidic residues" evidence="1">
    <location>
        <begin position="435"/>
        <end position="448"/>
    </location>
</feature>
<feature type="compositionally biased region" description="Polar residues" evidence="1">
    <location>
        <begin position="455"/>
        <end position="472"/>
    </location>
</feature>
<reference evidence="2 3" key="1">
    <citation type="submission" date="2013-03" db="EMBL/GenBank/DDBJ databases">
        <title>The Genome Sequence of Cladophialophora carrionii CBS 160.54.</title>
        <authorList>
            <consortium name="The Broad Institute Genomics Platform"/>
            <person name="Cuomo C."/>
            <person name="de Hoog S."/>
            <person name="Gorbushina A."/>
            <person name="Walker B."/>
            <person name="Young S.K."/>
            <person name="Zeng Q."/>
            <person name="Gargeya S."/>
            <person name="Fitzgerald M."/>
            <person name="Haas B."/>
            <person name="Abouelleil A."/>
            <person name="Allen A.W."/>
            <person name="Alvarado L."/>
            <person name="Arachchi H.M."/>
            <person name="Berlin A.M."/>
            <person name="Chapman S.B."/>
            <person name="Gainer-Dewar J."/>
            <person name="Goldberg J."/>
            <person name="Griggs A."/>
            <person name="Gujja S."/>
            <person name="Hansen M."/>
            <person name="Howarth C."/>
            <person name="Imamovic A."/>
            <person name="Ireland A."/>
            <person name="Larimer J."/>
            <person name="McCowan C."/>
            <person name="Murphy C."/>
            <person name="Pearson M."/>
            <person name="Poon T.W."/>
            <person name="Priest M."/>
            <person name="Roberts A."/>
            <person name="Saif S."/>
            <person name="Shea T."/>
            <person name="Sisk P."/>
            <person name="Sykes S."/>
            <person name="Wortman J."/>
            <person name="Nusbaum C."/>
            <person name="Birren B."/>
        </authorList>
    </citation>
    <scope>NUCLEOTIDE SEQUENCE [LARGE SCALE GENOMIC DNA]</scope>
    <source>
        <strain evidence="2 3">CBS 160.54</strain>
    </source>
</reference>
<gene>
    <name evidence="2" type="ORF">G647_09737</name>
</gene>
<feature type="region of interest" description="Disordered" evidence="1">
    <location>
        <begin position="180"/>
        <end position="229"/>
    </location>
</feature>
<sequence>MPVPFARTVPAGTMTRPLCLRTQIHRSRRVISVQARTIWWWGRQMSNPTEDVEERTRRHQKMMRSRYYKLARRRAMWESEESSMRPWRFNGLWATRYCDYKPVTSTSASNRDTKETANEQNPESHFKTVYNDFESFRAAVDRAVARDPYGTLFGRRLQSPPSSNNSSWTSFSWFTDPKEIKDDADVSPKQSKPAETTDTSPEKPIAATSTNPAHQIPKETTVTYSEEEYEYDPITMRKVPTRKHTSETELNVQNSGPKLPFLQSMFFQEHGVDIPVKTFKPHKVYGYGSADSNITEIPAETESSQTQREFGSSRKQQLRDLMARAKGNTIDTTALFTDVGSRNEPEPLAGPSTDGTRAPKKPRESPEPDDTLPLFSGTTYEARAIKEAWATPSDWLAKEGFRQPANDPLNSGSTGDPAVVGSSKESNPRLQTALDRAEERTVRADDMSARLQTALDRQSSAFRRQLPSTEESTAVDGATAMPETGEPKKIKSSSLEAESDAGHNKTADETNPVNETSKTQISTTKLTKTINNVLQHIQEHPNGIVAKTMKSMTNFNENYKKYIRPDAVKGLTEKLIFRDESLSKTPSIYKRDAKSIDVQPFTPSHDALEADREQRERTASLRKAAQKAKSDAEVQNAQISLLATEIKAAYESEYGTIDPNHRQPASCPALEPSKVVDASSTPISSQLDGSKAHPLSTASVKPGVGTNPVIDEHINKFEPKLAELVDGAKQIRAQLREISIEIQELGKPPPLPKLSEVIQATKEVRRVLHETKNAIRSIETRRPDIAWKTPQLSGSDFGKKRIDVQAQKAPETDTSDAANVKDTEVVPGIHTPSQIPEEKGQKIVPEPVHTPSGSSTWNDEQIPPIESLRDIQFDSPYLVLTYNSSTGKVNFSTLNQPATDTTKPSNMVQILGRLENAPEFLKHFEAMQRVGYSLYDGKENTLVFRKEQPEPATTSTVPDTIGDVQSVSGQAPPAVSPEVPPTQSLHKAATVLDEMPSDLDPSPGPAAPTAPVARPLQSKPRVRRQEKVFSGTIRPGATSDEKPNTSQPDNDTSPAPTESLWRRLARSMRRTILTIAALGVGAYTIGFVAEGLGAHSQQQKGVEDAEAPGPRKRIVMTGQRPGIFSTESSR</sequence>